<dbReference type="PANTHER" id="PTHR30603:SF47">
    <property type="entry name" value="RNA POLYMERASE SIGMA FACTOR SIGD, CHLOROPLASTIC"/>
    <property type="match status" value="1"/>
</dbReference>
<comment type="caution">
    <text evidence="2">The sequence shown here is derived from an EMBL/GenBank/DDBJ whole genome shotgun (WGS) entry which is preliminary data.</text>
</comment>
<name>A0ABW8SPD9_9CLOT</name>
<protein>
    <submittedName>
        <fullName evidence="2">Sigma factor-like helix-turn-helix DNA-binding protein</fullName>
    </submittedName>
</protein>
<dbReference type="InterPro" id="IPR050239">
    <property type="entry name" value="Sigma-70_RNA_pol_init_factors"/>
</dbReference>
<feature type="domain" description="RNA polymerase sigma-70 region 4" evidence="1">
    <location>
        <begin position="99"/>
        <end position="145"/>
    </location>
</feature>
<keyword evidence="3" id="KW-1185">Reference proteome</keyword>
<evidence type="ECO:0000313" key="3">
    <source>
        <dbReference type="Proteomes" id="UP001623660"/>
    </source>
</evidence>
<reference evidence="2 3" key="1">
    <citation type="submission" date="2024-11" db="EMBL/GenBank/DDBJ databases">
        <authorList>
            <person name="Heng Y.C."/>
            <person name="Lim A.C.H."/>
            <person name="Lee J.K.Y."/>
            <person name="Kittelmann S."/>
        </authorList>
    </citation>
    <scope>NUCLEOTIDE SEQUENCE [LARGE SCALE GENOMIC DNA]</scope>
    <source>
        <strain evidence="2 3">WILCCON 0269</strain>
    </source>
</reference>
<dbReference type="SUPFAM" id="SSF88659">
    <property type="entry name" value="Sigma3 and sigma4 domains of RNA polymerase sigma factors"/>
    <property type="match status" value="1"/>
</dbReference>
<dbReference type="InterPro" id="IPR007630">
    <property type="entry name" value="RNA_pol_sigma70_r4"/>
</dbReference>
<gene>
    <name evidence="2" type="ORF">ACJDU8_19715</name>
</gene>
<dbReference type="Proteomes" id="UP001623660">
    <property type="component" value="Unassembled WGS sequence"/>
</dbReference>
<sequence>MTNEELVKLYQGGNKHALNELVELNKGLVYKLANRFYTEKTNSIEETSLNISTSGDEDIELMDCIEGVDYSFENVEEKIYNQQLHKELEETMNKYNTLREREILKLRYGWDNCKYMTCQQAGEIYNVTKVTINNIERTALEKMRKSPWGARKAKELYIQKREESSHSIHWAIETMNFADKYLYGSG</sequence>
<dbReference type="InterPro" id="IPR000943">
    <property type="entry name" value="RNA_pol_sigma70"/>
</dbReference>
<organism evidence="2 3">
    <name type="scientific">Candidatus Clostridium eludens</name>
    <dbReference type="NCBI Taxonomy" id="3381663"/>
    <lineage>
        <taxon>Bacteria</taxon>
        <taxon>Bacillati</taxon>
        <taxon>Bacillota</taxon>
        <taxon>Clostridia</taxon>
        <taxon>Eubacteriales</taxon>
        <taxon>Clostridiaceae</taxon>
        <taxon>Clostridium</taxon>
    </lineage>
</organism>
<proteinExistence type="predicted"/>
<dbReference type="RefSeq" id="WP_406793877.1">
    <property type="nucleotide sequence ID" value="NZ_JBJHZX010000037.1"/>
</dbReference>
<dbReference type="Pfam" id="PF04545">
    <property type="entry name" value="Sigma70_r4"/>
    <property type="match status" value="1"/>
</dbReference>
<evidence type="ECO:0000259" key="1">
    <source>
        <dbReference type="Pfam" id="PF04545"/>
    </source>
</evidence>
<dbReference type="Gene3D" id="1.10.10.10">
    <property type="entry name" value="Winged helix-like DNA-binding domain superfamily/Winged helix DNA-binding domain"/>
    <property type="match status" value="1"/>
</dbReference>
<dbReference type="InterPro" id="IPR036388">
    <property type="entry name" value="WH-like_DNA-bd_sf"/>
</dbReference>
<dbReference type="PANTHER" id="PTHR30603">
    <property type="entry name" value="RNA POLYMERASE SIGMA FACTOR RPO"/>
    <property type="match status" value="1"/>
</dbReference>
<dbReference type="EMBL" id="JBJHZX010000037">
    <property type="protein sequence ID" value="MFL0197774.1"/>
    <property type="molecule type" value="Genomic_DNA"/>
</dbReference>
<dbReference type="InterPro" id="IPR013324">
    <property type="entry name" value="RNA_pol_sigma_r3/r4-like"/>
</dbReference>
<dbReference type="PRINTS" id="PR00046">
    <property type="entry name" value="SIGMA70FCT"/>
</dbReference>
<accession>A0ABW8SPD9</accession>
<evidence type="ECO:0000313" key="2">
    <source>
        <dbReference type="EMBL" id="MFL0197774.1"/>
    </source>
</evidence>